<dbReference type="InterPro" id="IPR051054">
    <property type="entry name" value="SorC_transcr_regulators"/>
</dbReference>
<gene>
    <name evidence="6" type="ORF">CUN49_15245</name>
</gene>
<accession>A0A2M8PAF4</accession>
<name>A0A2M8PAF4_9CHLR</name>
<dbReference type="AlphaFoldDB" id="A0A2M8PAF4"/>
<dbReference type="Pfam" id="PF13545">
    <property type="entry name" value="HTH_Crp_2"/>
    <property type="match status" value="1"/>
</dbReference>
<evidence type="ECO:0000256" key="3">
    <source>
        <dbReference type="ARBA" id="ARBA00023125"/>
    </source>
</evidence>
<dbReference type="SUPFAM" id="SSF88659">
    <property type="entry name" value="Sigma3 and sigma4 domains of RNA polymerase sigma factors"/>
    <property type="match status" value="1"/>
</dbReference>
<dbReference type="Gene3D" id="3.40.50.1360">
    <property type="match status" value="1"/>
</dbReference>
<dbReference type="PROSITE" id="PS51063">
    <property type="entry name" value="HTH_CRP_2"/>
    <property type="match status" value="1"/>
</dbReference>
<dbReference type="InterPro" id="IPR036388">
    <property type="entry name" value="WH-like_DNA-bd_sf"/>
</dbReference>
<feature type="domain" description="HTH crp-type" evidence="5">
    <location>
        <begin position="1"/>
        <end position="85"/>
    </location>
</feature>
<dbReference type="CDD" id="cd06171">
    <property type="entry name" value="Sigma70_r4"/>
    <property type="match status" value="1"/>
</dbReference>
<dbReference type="GO" id="GO:0003677">
    <property type="term" value="F:DNA binding"/>
    <property type="evidence" value="ECO:0007669"/>
    <property type="project" value="UniProtKB-KW"/>
</dbReference>
<dbReference type="InterPro" id="IPR013324">
    <property type="entry name" value="RNA_pol_sigma_r3/r4-like"/>
</dbReference>
<dbReference type="InterPro" id="IPR012318">
    <property type="entry name" value="HTH_CRP"/>
</dbReference>
<dbReference type="Proteomes" id="UP000229681">
    <property type="component" value="Unassembled WGS sequence"/>
</dbReference>
<organism evidence="6 7">
    <name type="scientific">Candidatus Thermofonsia Clade 1 bacterium</name>
    <dbReference type="NCBI Taxonomy" id="2364210"/>
    <lineage>
        <taxon>Bacteria</taxon>
        <taxon>Bacillati</taxon>
        <taxon>Chloroflexota</taxon>
        <taxon>Candidatus Thermofontia</taxon>
        <taxon>Candidatus Thermofonsia Clade 1</taxon>
    </lineage>
</organism>
<reference evidence="6 7" key="1">
    <citation type="submission" date="2017-11" db="EMBL/GenBank/DDBJ databases">
        <title>Evolution of Phototrophy in the Chloroflexi Phylum Driven by Horizontal Gene Transfer.</title>
        <authorList>
            <person name="Ward L.M."/>
            <person name="Hemp J."/>
            <person name="Shih P.M."/>
            <person name="Mcglynn S.E."/>
            <person name="Fischer W."/>
        </authorList>
    </citation>
    <scope>NUCLEOTIDE SEQUENCE [LARGE SCALE GENOMIC DNA]</scope>
    <source>
        <strain evidence="6">JP3_13</strain>
    </source>
</reference>
<keyword evidence="2" id="KW-0805">Transcription regulation</keyword>
<dbReference type="InterPro" id="IPR037171">
    <property type="entry name" value="NagB/RpiA_transferase-like"/>
</dbReference>
<protein>
    <recommendedName>
        <fullName evidence="5">HTH crp-type domain-containing protein</fullName>
    </recommendedName>
</protein>
<dbReference type="Gene3D" id="1.10.10.10">
    <property type="entry name" value="Winged helix-like DNA-binding domain superfamily/Winged helix DNA-binding domain"/>
    <property type="match status" value="1"/>
</dbReference>
<dbReference type="SUPFAM" id="SSF100950">
    <property type="entry name" value="NagB/RpiA/CoA transferase-like"/>
    <property type="match status" value="1"/>
</dbReference>
<dbReference type="GO" id="GO:0006355">
    <property type="term" value="P:regulation of DNA-templated transcription"/>
    <property type="evidence" value="ECO:0007669"/>
    <property type="project" value="InterPro"/>
</dbReference>
<keyword evidence="3" id="KW-0238">DNA-binding</keyword>
<evidence type="ECO:0000313" key="7">
    <source>
        <dbReference type="Proteomes" id="UP000229681"/>
    </source>
</evidence>
<dbReference type="PANTHER" id="PTHR34294">
    <property type="entry name" value="TRANSCRIPTIONAL REGULATOR-RELATED"/>
    <property type="match status" value="1"/>
</dbReference>
<dbReference type="EMBL" id="PGTM01000354">
    <property type="protein sequence ID" value="PJF34525.1"/>
    <property type="molecule type" value="Genomic_DNA"/>
</dbReference>
<evidence type="ECO:0000259" key="5">
    <source>
        <dbReference type="PROSITE" id="PS51063"/>
    </source>
</evidence>
<keyword evidence="4" id="KW-0804">Transcription</keyword>
<sequence>MHDVDSNEQMLQAAHMYYVDNLTQAEIASVLGVSRPTVSRLLTRAREEGVVQITISPWRQRDSALEETLCRKFNLRGAIVVRSAGSTESATVRQGIGFGAAAHVAKLFQPNDVIGIGRGRTLAELITAMRPPPMPLNLTIVQLLGDVSAQHDETLAHELTRQMAVNFGGKAYYLSAPALVENATVRNMLMNATAIRTVTDLYRCVRIALVGIGEIEHSPLVLGGLISEAEAHQMAEMGIVGDICGYFFDLNGCFRSTIFDDRNIGISLDELRTREYVIAVAGGSDKVLPLLGVLRTGIVNFVITDHVTAAQILAQADAAKPK</sequence>
<dbReference type="InterPro" id="IPR007324">
    <property type="entry name" value="Sugar-bd_dom_put"/>
</dbReference>
<evidence type="ECO:0000256" key="4">
    <source>
        <dbReference type="ARBA" id="ARBA00023163"/>
    </source>
</evidence>
<evidence type="ECO:0000313" key="6">
    <source>
        <dbReference type="EMBL" id="PJF34525.1"/>
    </source>
</evidence>
<dbReference type="PANTHER" id="PTHR34294:SF1">
    <property type="entry name" value="TRANSCRIPTIONAL REGULATOR LSRR"/>
    <property type="match status" value="1"/>
</dbReference>
<comment type="caution">
    <text evidence="6">The sequence shown here is derived from an EMBL/GenBank/DDBJ whole genome shotgun (WGS) entry which is preliminary data.</text>
</comment>
<proteinExistence type="inferred from homology"/>
<dbReference type="GO" id="GO:0030246">
    <property type="term" value="F:carbohydrate binding"/>
    <property type="evidence" value="ECO:0007669"/>
    <property type="project" value="InterPro"/>
</dbReference>
<evidence type="ECO:0000256" key="1">
    <source>
        <dbReference type="ARBA" id="ARBA00010466"/>
    </source>
</evidence>
<evidence type="ECO:0000256" key="2">
    <source>
        <dbReference type="ARBA" id="ARBA00023015"/>
    </source>
</evidence>
<comment type="similarity">
    <text evidence="1">Belongs to the SorC transcriptional regulatory family.</text>
</comment>
<dbReference type="Pfam" id="PF04198">
    <property type="entry name" value="Sugar-bind"/>
    <property type="match status" value="1"/>
</dbReference>